<dbReference type="EMBL" id="JADWDC010000028">
    <property type="protein sequence ID" value="MCC0177766.1"/>
    <property type="molecule type" value="Genomic_DNA"/>
</dbReference>
<dbReference type="RefSeq" id="WP_229640831.1">
    <property type="nucleotide sequence ID" value="NZ_JADWDC010000028.1"/>
</dbReference>
<proteinExistence type="predicted"/>
<dbReference type="AlphaFoldDB" id="A0A964BT43"/>
<reference evidence="2" key="1">
    <citation type="journal article" date="2021" name="Antonie Van Leeuwenhoek">
        <title>Draft genome and description of Waterburya agarophytonicola gen. nov. sp. nov. (Pleurocapsales, Cyanobacteria): a seaweed symbiont.</title>
        <authorList>
            <person name="Bonthond G."/>
            <person name="Shalygin S."/>
            <person name="Bayer T."/>
            <person name="Weinberger F."/>
        </authorList>
    </citation>
    <scope>NUCLEOTIDE SEQUENCE</scope>
    <source>
        <strain evidence="2">KI4</strain>
    </source>
</reference>
<sequence length="198" mass="21737">MKAHERSPNTTPILIGLSLLLIGVAQITALLALSKIIIPTVIESSAVEDLQPAKFSPQIYQLELVDNRIRLVPRTLHTAATSPKLALTEALEKLLAQSTVFDPTSTIPSQSRLLDLHINENGVHVDLSKEFTQGGGSSSMIYRTAQVLYTVTSIDPQTPVFFSIEGQPLNEDYPLGGEGLILEYPITRQQFNQEFLAE</sequence>
<accession>A0A964BT43</accession>
<keyword evidence="3" id="KW-1185">Reference proteome</keyword>
<feature type="domain" description="GerMN" evidence="1">
    <location>
        <begin position="87"/>
        <end position="173"/>
    </location>
</feature>
<evidence type="ECO:0000313" key="3">
    <source>
        <dbReference type="Proteomes" id="UP000729733"/>
    </source>
</evidence>
<dbReference type="InterPro" id="IPR019606">
    <property type="entry name" value="GerMN"/>
</dbReference>
<protein>
    <submittedName>
        <fullName evidence="2">GerMN domain-containing protein</fullName>
    </submittedName>
</protein>
<organism evidence="2 3">
    <name type="scientific">Waterburya agarophytonicola KI4</name>
    <dbReference type="NCBI Taxonomy" id="2874699"/>
    <lineage>
        <taxon>Bacteria</taxon>
        <taxon>Bacillati</taxon>
        <taxon>Cyanobacteriota</taxon>
        <taxon>Cyanophyceae</taxon>
        <taxon>Pleurocapsales</taxon>
        <taxon>Hyellaceae</taxon>
        <taxon>Waterburya</taxon>
        <taxon>Waterburya agarophytonicola</taxon>
    </lineage>
</organism>
<comment type="caution">
    <text evidence="2">The sequence shown here is derived from an EMBL/GenBank/DDBJ whole genome shotgun (WGS) entry which is preliminary data.</text>
</comment>
<evidence type="ECO:0000313" key="2">
    <source>
        <dbReference type="EMBL" id="MCC0177766.1"/>
    </source>
</evidence>
<gene>
    <name evidence="2" type="ORF">I4641_12325</name>
</gene>
<dbReference type="Proteomes" id="UP000729733">
    <property type="component" value="Unassembled WGS sequence"/>
</dbReference>
<dbReference type="SMART" id="SM00909">
    <property type="entry name" value="Germane"/>
    <property type="match status" value="1"/>
</dbReference>
<evidence type="ECO:0000259" key="1">
    <source>
        <dbReference type="SMART" id="SM00909"/>
    </source>
</evidence>
<dbReference type="Pfam" id="PF10646">
    <property type="entry name" value="Germane"/>
    <property type="match status" value="1"/>
</dbReference>
<name>A0A964BT43_9CYAN</name>